<comment type="similarity">
    <text evidence="1">Belongs to the plant acyltransferase family.</text>
</comment>
<organism evidence="3 4">
    <name type="scientific">Cannabis sativa</name>
    <name type="common">Hemp</name>
    <name type="synonym">Marijuana</name>
    <dbReference type="NCBI Taxonomy" id="3483"/>
    <lineage>
        <taxon>Eukaryota</taxon>
        <taxon>Viridiplantae</taxon>
        <taxon>Streptophyta</taxon>
        <taxon>Embryophyta</taxon>
        <taxon>Tracheophyta</taxon>
        <taxon>Spermatophyta</taxon>
        <taxon>Magnoliopsida</taxon>
        <taxon>eudicotyledons</taxon>
        <taxon>Gunneridae</taxon>
        <taxon>Pentapetalae</taxon>
        <taxon>rosids</taxon>
        <taxon>fabids</taxon>
        <taxon>Rosales</taxon>
        <taxon>Cannabaceae</taxon>
        <taxon>Cannabis</taxon>
    </lineage>
</organism>
<feature type="region of interest" description="Disordered" evidence="2">
    <location>
        <begin position="391"/>
        <end position="421"/>
    </location>
</feature>
<dbReference type="Proteomes" id="UP000525078">
    <property type="component" value="Unassembled WGS sequence"/>
</dbReference>
<protein>
    <submittedName>
        <fullName evidence="3">Uncharacterized protein</fullName>
    </submittedName>
</protein>
<evidence type="ECO:0000256" key="1">
    <source>
        <dbReference type="ARBA" id="ARBA00009861"/>
    </source>
</evidence>
<dbReference type="InterPro" id="IPR050317">
    <property type="entry name" value="Plant_Fungal_Acyltransferase"/>
</dbReference>
<evidence type="ECO:0000256" key="2">
    <source>
        <dbReference type="SAM" id="MobiDB-lite"/>
    </source>
</evidence>
<accession>A0A7J6G5H2</accession>
<dbReference type="EMBL" id="JAATIP010000075">
    <property type="protein sequence ID" value="KAF4378226.1"/>
    <property type="molecule type" value="Genomic_DNA"/>
</dbReference>
<dbReference type="GO" id="GO:0016747">
    <property type="term" value="F:acyltransferase activity, transferring groups other than amino-acyl groups"/>
    <property type="evidence" value="ECO:0007669"/>
    <property type="project" value="TreeGrafter"/>
</dbReference>
<dbReference type="AlphaFoldDB" id="A0A7J6G5H2"/>
<dbReference type="Gene3D" id="3.30.559.10">
    <property type="entry name" value="Chloramphenicol acetyltransferase-like domain"/>
    <property type="match status" value="2"/>
</dbReference>
<dbReference type="PANTHER" id="PTHR31642">
    <property type="entry name" value="TRICHOTHECENE 3-O-ACETYLTRANSFERASE"/>
    <property type="match status" value="1"/>
</dbReference>
<gene>
    <name evidence="3" type="ORF">F8388_010665</name>
</gene>
<reference evidence="3 4" key="1">
    <citation type="journal article" date="2020" name="bioRxiv">
        <title>Sequence and annotation of 42 cannabis genomes reveals extensive copy number variation in cannabinoid synthesis and pathogen resistance genes.</title>
        <authorList>
            <person name="Mckernan K.J."/>
            <person name="Helbert Y."/>
            <person name="Kane L.T."/>
            <person name="Ebling H."/>
            <person name="Zhang L."/>
            <person name="Liu B."/>
            <person name="Eaton Z."/>
            <person name="Mclaughlin S."/>
            <person name="Kingan S."/>
            <person name="Baybayan P."/>
            <person name="Concepcion G."/>
            <person name="Jordan M."/>
            <person name="Riva A."/>
            <person name="Barbazuk W."/>
            <person name="Harkins T."/>
        </authorList>
    </citation>
    <scope>NUCLEOTIDE SEQUENCE [LARGE SCALE GENOMIC DNA]</scope>
    <source>
        <strain evidence="4">cv. Jamaican Lion 4</strain>
        <tissue evidence="3">Leaf</tissue>
    </source>
</reference>
<sequence>MRLPRKEWDQTGTITHVPTIYFYRPPQHCDSNKITTTLRQSLSQALVPFYPLAGRLHRLSFDTSRLELNCNAEGVEFVEAEFGLKLDEVGEHNLHLTPILDYTRPIHELPLLLVQLTRFSCGGFSLGLTISHAVADGPSALHFCSEWASLSRGESIKTMPILDQEILIQGVDDIISNNVVDSDWEQFPLLIGNSNNLEEKKKEVISAFLRVTKELLEKLKRLANKGRMISDKTRPYSRYEMLAAHIWRCACKARKHSSAQQTALAVCVDIRSRTEPPLPSAYFGNASFDVKAISTSGELVSKPLGFAASKIRETIEKVTNKYIWSNLKYLKSQKDLRMFQDLHEGFYGNPNLCVVSWLRLPLYGLDFGWGKEVGMSIETSNDIDGEFVLLQNPSSGDNNEETEPEDISSIGVLPTSVDPKSTKGDFKAGARFLLSNRGVSETVSSVSSSPPSQPTQLDHHLFQAGLTHQRNRPPSIETHRPLASQHPYHFYHSLQQPQMDSH</sequence>
<name>A0A7J6G5H2_CANSA</name>
<comment type="caution">
    <text evidence="3">The sequence shown here is derived from an EMBL/GenBank/DDBJ whole genome shotgun (WGS) entry which is preliminary data.</text>
</comment>
<dbReference type="InterPro" id="IPR023213">
    <property type="entry name" value="CAT-like_dom_sf"/>
</dbReference>
<dbReference type="PANTHER" id="PTHR31642:SF324">
    <property type="entry name" value="SPERMIDINE HYDROXYCINNAMOYL TRANSFERASE"/>
    <property type="match status" value="1"/>
</dbReference>
<dbReference type="Pfam" id="PF02458">
    <property type="entry name" value="Transferase"/>
    <property type="match status" value="1"/>
</dbReference>
<proteinExistence type="inferred from homology"/>
<evidence type="ECO:0000313" key="3">
    <source>
        <dbReference type="EMBL" id="KAF4378226.1"/>
    </source>
</evidence>
<evidence type="ECO:0000313" key="4">
    <source>
        <dbReference type="Proteomes" id="UP000525078"/>
    </source>
</evidence>